<dbReference type="PANTHER" id="PTHR28626:SF3">
    <property type="entry name" value="SRR1-LIKE PROTEIN"/>
    <property type="match status" value="1"/>
</dbReference>
<feature type="domain" description="SRR1-like" evidence="2">
    <location>
        <begin position="58"/>
        <end position="145"/>
    </location>
</feature>
<dbReference type="GO" id="GO:0005634">
    <property type="term" value="C:nucleus"/>
    <property type="evidence" value="ECO:0007669"/>
    <property type="project" value="TreeGrafter"/>
</dbReference>
<accession>A0AAD6UE86</accession>
<sequence>MSTIDTNFTYSDFKPVLSRKKRKNKAKVEPPPLITLVEQAREELAKDDWNSGCQQILREHLTVHSLFPVQVLCLGLGSPSSSPNSRFQLGFLLEICKSMHIEHANVSVYDPVFSKEDSALFEELGMRLLSENKEGRYPLDTPTILWVRIRQLVGSR</sequence>
<protein>
    <submittedName>
        <fullName evidence="3">SRR1-domain-containing protein</fullName>
    </submittedName>
</protein>
<dbReference type="PANTHER" id="PTHR28626">
    <property type="entry name" value="SRR1-LIKE PROTEIN"/>
    <property type="match status" value="1"/>
</dbReference>
<dbReference type="Pfam" id="PF07985">
    <property type="entry name" value="SRR1"/>
    <property type="match status" value="1"/>
</dbReference>
<dbReference type="EMBL" id="JARJCN010000009">
    <property type="protein sequence ID" value="KAJ7098080.1"/>
    <property type="molecule type" value="Genomic_DNA"/>
</dbReference>
<evidence type="ECO:0000313" key="3">
    <source>
        <dbReference type="EMBL" id="KAJ7098080.1"/>
    </source>
</evidence>
<dbReference type="AlphaFoldDB" id="A0AAD6UE86"/>
<dbReference type="Proteomes" id="UP001222325">
    <property type="component" value="Unassembled WGS sequence"/>
</dbReference>
<proteinExistence type="inferred from homology"/>
<dbReference type="GO" id="GO:0005737">
    <property type="term" value="C:cytoplasm"/>
    <property type="evidence" value="ECO:0007669"/>
    <property type="project" value="TreeGrafter"/>
</dbReference>
<evidence type="ECO:0000256" key="1">
    <source>
        <dbReference type="ARBA" id="ARBA00009856"/>
    </source>
</evidence>
<dbReference type="InterPro" id="IPR040044">
    <property type="entry name" value="SRR1L"/>
</dbReference>
<keyword evidence="4" id="KW-1185">Reference proteome</keyword>
<name>A0AAD6UE86_9AGAR</name>
<evidence type="ECO:0000313" key="4">
    <source>
        <dbReference type="Proteomes" id="UP001222325"/>
    </source>
</evidence>
<organism evidence="3 4">
    <name type="scientific">Mycena belliarum</name>
    <dbReference type="NCBI Taxonomy" id="1033014"/>
    <lineage>
        <taxon>Eukaryota</taxon>
        <taxon>Fungi</taxon>
        <taxon>Dikarya</taxon>
        <taxon>Basidiomycota</taxon>
        <taxon>Agaricomycotina</taxon>
        <taxon>Agaricomycetes</taxon>
        <taxon>Agaricomycetidae</taxon>
        <taxon>Agaricales</taxon>
        <taxon>Marasmiineae</taxon>
        <taxon>Mycenaceae</taxon>
        <taxon>Mycena</taxon>
    </lineage>
</organism>
<evidence type="ECO:0000259" key="2">
    <source>
        <dbReference type="Pfam" id="PF07985"/>
    </source>
</evidence>
<comment type="similarity">
    <text evidence="1">Belongs to the SRR1 family.</text>
</comment>
<reference evidence="3" key="1">
    <citation type="submission" date="2023-03" db="EMBL/GenBank/DDBJ databases">
        <title>Massive genome expansion in bonnet fungi (Mycena s.s.) driven by repeated elements and novel gene families across ecological guilds.</title>
        <authorList>
            <consortium name="Lawrence Berkeley National Laboratory"/>
            <person name="Harder C.B."/>
            <person name="Miyauchi S."/>
            <person name="Viragh M."/>
            <person name="Kuo A."/>
            <person name="Thoen E."/>
            <person name="Andreopoulos B."/>
            <person name="Lu D."/>
            <person name="Skrede I."/>
            <person name="Drula E."/>
            <person name="Henrissat B."/>
            <person name="Morin E."/>
            <person name="Kohler A."/>
            <person name="Barry K."/>
            <person name="LaButti K."/>
            <person name="Morin E."/>
            <person name="Salamov A."/>
            <person name="Lipzen A."/>
            <person name="Mereny Z."/>
            <person name="Hegedus B."/>
            <person name="Baldrian P."/>
            <person name="Stursova M."/>
            <person name="Weitz H."/>
            <person name="Taylor A."/>
            <person name="Grigoriev I.V."/>
            <person name="Nagy L.G."/>
            <person name="Martin F."/>
            <person name="Kauserud H."/>
        </authorList>
    </citation>
    <scope>NUCLEOTIDE SEQUENCE</scope>
    <source>
        <strain evidence="3">CBHHK173m</strain>
    </source>
</reference>
<gene>
    <name evidence="3" type="ORF">B0H15DRAFT_824010</name>
</gene>
<comment type="caution">
    <text evidence="3">The sequence shown here is derived from an EMBL/GenBank/DDBJ whole genome shotgun (WGS) entry which is preliminary data.</text>
</comment>
<dbReference type="InterPro" id="IPR012942">
    <property type="entry name" value="SRR1-like"/>
</dbReference>